<evidence type="ECO:0000313" key="2">
    <source>
        <dbReference type="EMBL" id="CAD1566350.1"/>
    </source>
</evidence>
<dbReference type="InterPro" id="IPR051320">
    <property type="entry name" value="Viral_Replic_Matur_Polypro"/>
</dbReference>
<dbReference type="Gene3D" id="3.30.70.270">
    <property type="match status" value="2"/>
</dbReference>
<dbReference type="EMBL" id="CADCXW020000291">
    <property type="protein sequence ID" value="CAD1566350.1"/>
    <property type="molecule type" value="Genomic_DNA"/>
</dbReference>
<dbReference type="InterPro" id="IPR043128">
    <property type="entry name" value="Rev_trsase/Diguanyl_cyclase"/>
</dbReference>
<reference evidence="2" key="1">
    <citation type="submission" date="2020-07" db="EMBL/GenBank/DDBJ databases">
        <authorList>
            <person name="Ferguson B K."/>
        </authorList>
    </citation>
    <scope>NUCLEOTIDE SEQUENCE</scope>
    <source>
        <strain evidence="2">L06</strain>
    </source>
</reference>
<evidence type="ECO:0000259" key="1">
    <source>
        <dbReference type="PROSITE" id="PS50878"/>
    </source>
</evidence>
<dbReference type="SUPFAM" id="SSF56672">
    <property type="entry name" value="DNA/RNA polymerases"/>
    <property type="match status" value="1"/>
</dbReference>
<protein>
    <recommendedName>
        <fullName evidence="1">Reverse transcriptase domain-containing protein</fullName>
    </recommendedName>
</protein>
<dbReference type="InterPro" id="IPR043502">
    <property type="entry name" value="DNA/RNA_pol_sf"/>
</dbReference>
<dbReference type="GO" id="GO:0071897">
    <property type="term" value="P:DNA biosynthetic process"/>
    <property type="evidence" value="ECO:0007669"/>
    <property type="project" value="UniProtKB-ARBA"/>
</dbReference>
<proteinExistence type="predicted"/>
<dbReference type="PROSITE" id="PS50878">
    <property type="entry name" value="RT_POL"/>
    <property type="match status" value="1"/>
</dbReference>
<feature type="domain" description="Reverse transcriptase" evidence="1">
    <location>
        <begin position="1"/>
        <end position="65"/>
    </location>
</feature>
<sequence>MDDITRDLPFVFVYIDDLLIASKSKKQHLEHLKILFQRLDEAGLVINTEKTLLGQSEVSFLGHTVSKHGIQPLPAKVQAINNVPSPTTIKQLRRFLGMINFYRRFIKNAATILAPFNHLLQGTGVHSSLPITWSTDVELAFIQAKKALASATLLVHPKIDAEWGIFSDASGEAIGSVLQ</sequence>
<dbReference type="AlphaFoldDB" id="A0A6V7KUY4"/>
<dbReference type="FunFam" id="3.30.70.270:FF:000023">
    <property type="entry name" value="Pol"/>
    <property type="match status" value="1"/>
</dbReference>
<dbReference type="FunFam" id="3.30.70.270:FF:000003">
    <property type="entry name" value="Transposon Ty3-G Gag-Pol polyprotein"/>
    <property type="match status" value="1"/>
</dbReference>
<dbReference type="InterPro" id="IPR000477">
    <property type="entry name" value="RT_dom"/>
</dbReference>
<dbReference type="PANTHER" id="PTHR33064:SF37">
    <property type="entry name" value="RIBONUCLEASE H"/>
    <property type="match status" value="1"/>
</dbReference>
<name>A0A6V7KUY4_9HYME</name>
<accession>A0A6V7KUY4</accession>
<dbReference type="PANTHER" id="PTHR33064">
    <property type="entry name" value="POL PROTEIN"/>
    <property type="match status" value="1"/>
</dbReference>
<organism evidence="2">
    <name type="scientific">Bracon brevicornis</name>
    <dbReference type="NCBI Taxonomy" id="1563983"/>
    <lineage>
        <taxon>Eukaryota</taxon>
        <taxon>Metazoa</taxon>
        <taxon>Ecdysozoa</taxon>
        <taxon>Arthropoda</taxon>
        <taxon>Hexapoda</taxon>
        <taxon>Insecta</taxon>
        <taxon>Pterygota</taxon>
        <taxon>Neoptera</taxon>
        <taxon>Endopterygota</taxon>
        <taxon>Hymenoptera</taxon>
        <taxon>Apocrita</taxon>
        <taxon>Ichneumonoidea</taxon>
        <taxon>Braconidae</taxon>
        <taxon>Braconinae</taxon>
        <taxon>Bracon</taxon>
    </lineage>
</organism>
<gene>
    <name evidence="2" type="ORF">BBRV_LOCUS86013</name>
</gene>
<dbReference type="Pfam" id="PF00078">
    <property type="entry name" value="RVT_1"/>
    <property type="match status" value="1"/>
</dbReference>